<organism evidence="2 3">
    <name type="scientific">Weissella muntiaci</name>
    <dbReference type="NCBI Taxonomy" id="2508881"/>
    <lineage>
        <taxon>Bacteria</taxon>
        <taxon>Bacillati</taxon>
        <taxon>Bacillota</taxon>
        <taxon>Bacilli</taxon>
        <taxon>Lactobacillales</taxon>
        <taxon>Lactobacillaceae</taxon>
        <taxon>Weissella</taxon>
    </lineage>
</organism>
<protein>
    <submittedName>
        <fullName evidence="2">Phage tail protein</fullName>
    </submittedName>
</protein>
<dbReference type="EMBL" id="SDGZ01000014">
    <property type="protein sequence ID" value="TYC49604.1"/>
    <property type="molecule type" value="Genomic_DNA"/>
</dbReference>
<evidence type="ECO:0000313" key="3">
    <source>
        <dbReference type="Proteomes" id="UP000371977"/>
    </source>
</evidence>
<dbReference type="RefSeq" id="WP_148622596.1">
    <property type="nucleotide sequence ID" value="NZ_SDGZ01000014.1"/>
</dbReference>
<feature type="domain" description="Siphovirus-type tail component RIFT-related" evidence="1">
    <location>
        <begin position="8"/>
        <end position="143"/>
    </location>
</feature>
<dbReference type="Pfam" id="PF05709">
    <property type="entry name" value="Sipho_tail"/>
    <property type="match status" value="1"/>
</dbReference>
<name>A0A6C2C6Y4_9LACO</name>
<dbReference type="Gene3D" id="2.40.30.200">
    <property type="match status" value="1"/>
</dbReference>
<sequence>MDLLVETDMQTYVLSNLGVFVKDVKTSSPSIDISSTSINFKNGKLFSGATYGEKTITVTGSYYVEDEYADQEMQDKLNFLFARVEPFYISQMFRSGDQYDYERPGESTGSTLDNQQDPLTYHYRYKVLISDNIDYDFQGKSGAGLLTNISLEFKTVDIPYGMTLPEDEVLTGARAIPYSGTADVSQLEWPFYFVLMSTQLQGNSFTFKVGDDVFTYTSDVAIKQGDVFELKGTSFLLNGLNVNDRTNIQYFKLRAQQESVIETDFIGEVELKNKIAFYV</sequence>
<evidence type="ECO:0000313" key="2">
    <source>
        <dbReference type="EMBL" id="TYC49604.1"/>
    </source>
</evidence>
<dbReference type="Proteomes" id="UP000371977">
    <property type="component" value="Unassembled WGS sequence"/>
</dbReference>
<keyword evidence="3" id="KW-1185">Reference proteome</keyword>
<proteinExistence type="predicted"/>
<comment type="caution">
    <text evidence="2">The sequence shown here is derived from an EMBL/GenBank/DDBJ whole genome shotgun (WGS) entry which is preliminary data.</text>
</comment>
<evidence type="ECO:0000259" key="1">
    <source>
        <dbReference type="Pfam" id="PF05709"/>
    </source>
</evidence>
<dbReference type="OrthoDB" id="2212425at2"/>
<reference evidence="2 3" key="1">
    <citation type="submission" date="2019-01" db="EMBL/GenBank/DDBJ databases">
        <title>Weissella sp. nov., a novel lactic acid bacterium isolated from animal feces.</title>
        <authorList>
            <person name="Wang L.-T."/>
        </authorList>
    </citation>
    <scope>NUCLEOTIDE SEQUENCE [LARGE SCALE GENOMIC DNA]</scope>
    <source>
        <strain evidence="2 3">8H-2</strain>
    </source>
</reference>
<accession>A0A6C2C6Y4</accession>
<dbReference type="InterPro" id="IPR008841">
    <property type="entry name" value="Siphovirus-type_tail_N"/>
</dbReference>
<gene>
    <name evidence="2" type="ORF">ESZ50_05520</name>
</gene>
<dbReference type="AlphaFoldDB" id="A0A6C2C6Y4"/>